<gene>
    <name evidence="2" type="ORF">GKD88_01615</name>
    <name evidence="1" type="ORF">GKE08_01605</name>
</gene>
<dbReference type="RefSeq" id="WP_154237664.1">
    <property type="nucleotide sequence ID" value="NZ_WKPI01000001.1"/>
</dbReference>
<reference evidence="3 4" key="1">
    <citation type="journal article" date="2019" name="Nat. Med.">
        <title>A library of human gut bacterial isolates paired with longitudinal multiomics data enables mechanistic microbiome research.</title>
        <authorList>
            <person name="Poyet M."/>
            <person name="Groussin M."/>
            <person name="Gibbons S.M."/>
            <person name="Avila-Pacheco J."/>
            <person name="Jiang X."/>
            <person name="Kearney S.M."/>
            <person name="Perrotta A.R."/>
            <person name="Berdy B."/>
            <person name="Zhao S."/>
            <person name="Lieberman T.D."/>
            <person name="Swanson P.K."/>
            <person name="Smith M."/>
            <person name="Roesemann S."/>
            <person name="Alexander J.E."/>
            <person name="Rich S.A."/>
            <person name="Livny J."/>
            <person name="Vlamakis H."/>
            <person name="Clish C."/>
            <person name="Bullock K."/>
            <person name="Deik A."/>
            <person name="Scott J."/>
            <person name="Pierce K.A."/>
            <person name="Xavier R.J."/>
            <person name="Alm E.J."/>
        </authorList>
    </citation>
    <scope>NUCLEOTIDE SEQUENCE [LARGE SCALE GENOMIC DNA]</scope>
    <source>
        <strain evidence="1 3">BIOML-A4</strain>
        <strain evidence="2 4">BIOML-A5</strain>
    </source>
</reference>
<dbReference type="SUPFAM" id="SSF46785">
    <property type="entry name" value="Winged helix' DNA-binding domain"/>
    <property type="match status" value="1"/>
</dbReference>
<evidence type="ECO:0000313" key="3">
    <source>
        <dbReference type="Proteomes" id="UP000433575"/>
    </source>
</evidence>
<dbReference type="InterPro" id="IPR036390">
    <property type="entry name" value="WH_DNA-bd_sf"/>
</dbReference>
<evidence type="ECO:0000313" key="2">
    <source>
        <dbReference type="EMBL" id="MSC31824.1"/>
    </source>
</evidence>
<dbReference type="OrthoDB" id="2083529at2"/>
<organism evidence="1 3">
    <name type="scientific">Holdemania massiliensis</name>
    <dbReference type="NCBI Taxonomy" id="1468449"/>
    <lineage>
        <taxon>Bacteria</taxon>
        <taxon>Bacillati</taxon>
        <taxon>Bacillota</taxon>
        <taxon>Erysipelotrichia</taxon>
        <taxon>Erysipelotrichales</taxon>
        <taxon>Erysipelotrichaceae</taxon>
        <taxon>Holdemania</taxon>
    </lineage>
</organism>
<evidence type="ECO:0000313" key="4">
    <source>
        <dbReference type="Proteomes" id="UP000480929"/>
    </source>
</evidence>
<name>A0A6N7S3E2_9FIRM</name>
<comment type="caution">
    <text evidence="1">The sequence shown here is derived from an EMBL/GenBank/DDBJ whole genome shotgun (WGS) entry which is preliminary data.</text>
</comment>
<dbReference type="EMBL" id="WKPJ01000001">
    <property type="protein sequence ID" value="MSA88028.1"/>
    <property type="molecule type" value="Genomic_DNA"/>
</dbReference>
<dbReference type="Proteomes" id="UP000433575">
    <property type="component" value="Unassembled WGS sequence"/>
</dbReference>
<dbReference type="Proteomes" id="UP000480929">
    <property type="component" value="Unassembled WGS sequence"/>
</dbReference>
<accession>A0A6N7S3E2</accession>
<dbReference type="AlphaFoldDB" id="A0A6N7S3E2"/>
<sequence length="257" mass="29492">MKKNINTCNVETMTYKTILFTGTILKIGYFARTSTAGKEFDMVSRYVDYLIKKYEKFNRKKAAIFIEPQIDTGFPDIVVVEFNSLPQQKWSSVRNSLSSIDFKILFYIQTHNYSKICDLIKILGFPKESLQKSILKLKNCGLVHVSSTGNSVRSVSLKSYCRISKVISIEAKIDKWNEAIRQAGNNIWFSTESYVLMNKDSCSKEIQTICKEQGIGIILVNGKVKTVLSSSQRKFPVSYASLEFNEWILRYMNMRGE</sequence>
<keyword evidence="4" id="KW-1185">Reference proteome</keyword>
<evidence type="ECO:0000313" key="1">
    <source>
        <dbReference type="EMBL" id="MSA88028.1"/>
    </source>
</evidence>
<dbReference type="EMBL" id="WKPI01000001">
    <property type="protein sequence ID" value="MSC31824.1"/>
    <property type="molecule type" value="Genomic_DNA"/>
</dbReference>
<proteinExistence type="predicted"/>
<protein>
    <submittedName>
        <fullName evidence="1">Uncharacterized protein</fullName>
    </submittedName>
</protein>